<keyword evidence="4" id="KW-0378">Hydrolase</keyword>
<dbReference type="EMBL" id="QKZV01000004">
    <property type="protein sequence ID" value="PZX62859.1"/>
    <property type="molecule type" value="Genomic_DNA"/>
</dbReference>
<evidence type="ECO:0000259" key="3">
    <source>
        <dbReference type="PROSITE" id="PS51762"/>
    </source>
</evidence>
<protein>
    <submittedName>
        <fullName evidence="4">Glycosyl hydrolase family 16</fullName>
    </submittedName>
</protein>
<reference evidence="4 5" key="1">
    <citation type="submission" date="2018-06" db="EMBL/GenBank/DDBJ databases">
        <title>Genomic Encyclopedia of Archaeal and Bacterial Type Strains, Phase II (KMG-II): from individual species to whole genera.</title>
        <authorList>
            <person name="Goeker M."/>
        </authorList>
    </citation>
    <scope>NUCLEOTIDE SEQUENCE [LARGE SCALE GENOMIC DNA]</scope>
    <source>
        <strain evidence="4 5">DSM 23241</strain>
    </source>
</reference>
<comment type="similarity">
    <text evidence="1">Belongs to the glycosyl hydrolase 16 family.</text>
</comment>
<dbReference type="PANTHER" id="PTHR10963:SF55">
    <property type="entry name" value="GLYCOSIDE HYDROLASE FAMILY 16 PROTEIN"/>
    <property type="match status" value="1"/>
</dbReference>
<dbReference type="AlphaFoldDB" id="A0A2W7S7C5"/>
<accession>A0A2W7S7C5</accession>
<dbReference type="SUPFAM" id="SSF49899">
    <property type="entry name" value="Concanavalin A-like lectins/glucanases"/>
    <property type="match status" value="1"/>
</dbReference>
<dbReference type="Gene3D" id="2.60.120.200">
    <property type="match status" value="1"/>
</dbReference>
<dbReference type="GO" id="GO:0005975">
    <property type="term" value="P:carbohydrate metabolic process"/>
    <property type="evidence" value="ECO:0007669"/>
    <property type="project" value="InterPro"/>
</dbReference>
<dbReference type="OrthoDB" id="9809583at2"/>
<evidence type="ECO:0000256" key="2">
    <source>
        <dbReference type="SAM" id="SignalP"/>
    </source>
</evidence>
<evidence type="ECO:0000313" key="5">
    <source>
        <dbReference type="Proteomes" id="UP000249720"/>
    </source>
</evidence>
<feature type="chain" id="PRO_5015941301" evidence="2">
    <location>
        <begin position="21"/>
        <end position="279"/>
    </location>
</feature>
<feature type="signal peptide" evidence="2">
    <location>
        <begin position="1"/>
        <end position="20"/>
    </location>
</feature>
<dbReference type="CDD" id="cd08023">
    <property type="entry name" value="GH16_laminarinase_like"/>
    <property type="match status" value="1"/>
</dbReference>
<dbReference type="PANTHER" id="PTHR10963">
    <property type="entry name" value="GLYCOSYL HYDROLASE-RELATED"/>
    <property type="match status" value="1"/>
</dbReference>
<dbReference type="RefSeq" id="WP_111294939.1">
    <property type="nucleotide sequence ID" value="NZ_QKZV01000004.1"/>
</dbReference>
<keyword evidence="2" id="KW-0732">Signal</keyword>
<evidence type="ECO:0000313" key="4">
    <source>
        <dbReference type="EMBL" id="PZX62859.1"/>
    </source>
</evidence>
<dbReference type="GO" id="GO:0004553">
    <property type="term" value="F:hydrolase activity, hydrolyzing O-glycosyl compounds"/>
    <property type="evidence" value="ECO:0007669"/>
    <property type="project" value="InterPro"/>
</dbReference>
<dbReference type="Pfam" id="PF00722">
    <property type="entry name" value="Glyco_hydro_16"/>
    <property type="match status" value="1"/>
</dbReference>
<dbReference type="InterPro" id="IPR050546">
    <property type="entry name" value="Glycosyl_Hydrlase_16"/>
</dbReference>
<keyword evidence="5" id="KW-1185">Reference proteome</keyword>
<gene>
    <name evidence="4" type="ORF">LX80_01553</name>
</gene>
<sequence>MRSVFICIAFAIGISSITLAQSRQKGKVIFFDDFKSSKLDTNKWNVVVTGFHVNNELQAYVDSNATLYVKNNQLVLQPLYSPGFVTYDGQHFDFISARINTKDKFEFEYGRAEARIQLTNGTGLWPAWWILGNDEWPQTGEIDVMENVGDAAWSSAAIHGPGYSGETPFVQRYYYPKNNDATKWHIYAVNWTPDSMVFEYDGKPMYTVTKAMTAKYGPWAFSNKKYLILNFALGGNYPAGVNKVKQPYLGLPEKTVKLIQQKQAKMLVDWVKVTQYNAP</sequence>
<dbReference type="InterPro" id="IPR000757">
    <property type="entry name" value="Beta-glucanase-like"/>
</dbReference>
<evidence type="ECO:0000256" key="1">
    <source>
        <dbReference type="ARBA" id="ARBA00006865"/>
    </source>
</evidence>
<feature type="domain" description="GH16" evidence="3">
    <location>
        <begin position="12"/>
        <end position="279"/>
    </location>
</feature>
<dbReference type="PROSITE" id="PS51762">
    <property type="entry name" value="GH16_2"/>
    <property type="match status" value="1"/>
</dbReference>
<proteinExistence type="inferred from homology"/>
<comment type="caution">
    <text evidence="4">The sequence shown here is derived from an EMBL/GenBank/DDBJ whole genome shotgun (WGS) entry which is preliminary data.</text>
</comment>
<dbReference type="Proteomes" id="UP000249720">
    <property type="component" value="Unassembled WGS sequence"/>
</dbReference>
<dbReference type="InterPro" id="IPR013320">
    <property type="entry name" value="ConA-like_dom_sf"/>
</dbReference>
<name>A0A2W7S7C5_9BACT</name>
<organism evidence="4 5">
    <name type="scientific">Hydrotalea sandarakina</name>
    <dbReference type="NCBI Taxonomy" id="1004304"/>
    <lineage>
        <taxon>Bacteria</taxon>
        <taxon>Pseudomonadati</taxon>
        <taxon>Bacteroidota</taxon>
        <taxon>Chitinophagia</taxon>
        <taxon>Chitinophagales</taxon>
        <taxon>Chitinophagaceae</taxon>
        <taxon>Hydrotalea</taxon>
    </lineage>
</organism>